<evidence type="ECO:0000313" key="2">
    <source>
        <dbReference type="Proteomes" id="UP000000763"/>
    </source>
</evidence>
<organism evidence="1 2">
    <name type="scientific">Oryza sativa subsp. japonica</name>
    <name type="common">Rice</name>
    <dbReference type="NCBI Taxonomy" id="39947"/>
    <lineage>
        <taxon>Eukaryota</taxon>
        <taxon>Viridiplantae</taxon>
        <taxon>Streptophyta</taxon>
        <taxon>Embryophyta</taxon>
        <taxon>Tracheophyta</taxon>
        <taxon>Spermatophyta</taxon>
        <taxon>Magnoliopsida</taxon>
        <taxon>Liliopsida</taxon>
        <taxon>Poales</taxon>
        <taxon>Poaceae</taxon>
        <taxon>BOP clade</taxon>
        <taxon>Oryzoideae</taxon>
        <taxon>Oryzeae</taxon>
        <taxon>Oryzinae</taxon>
        <taxon>Oryza</taxon>
        <taxon>Oryza sativa</taxon>
    </lineage>
</organism>
<accession>Q6K364</accession>
<sequence>MADLEQSSSDAAALKKLYTGGAVPPRQTMAREKPFEYLKFDEDFMETKYPWS</sequence>
<proteinExistence type="predicted"/>
<name>Q6K364_ORYSJ</name>
<dbReference type="Proteomes" id="UP000000763">
    <property type="component" value="Chromosome 9"/>
</dbReference>
<dbReference type="AlphaFoldDB" id="Q6K364"/>
<reference evidence="2" key="1">
    <citation type="journal article" date="2005" name="Nature">
        <title>The map-based sequence of the rice genome.</title>
        <authorList>
            <consortium name="International rice genome sequencing project (IRGSP)"/>
            <person name="Matsumoto T."/>
            <person name="Wu J."/>
            <person name="Kanamori H."/>
            <person name="Katayose Y."/>
            <person name="Fujisawa M."/>
            <person name="Namiki N."/>
            <person name="Mizuno H."/>
            <person name="Yamamoto K."/>
            <person name="Antonio B.A."/>
            <person name="Baba T."/>
            <person name="Sakata K."/>
            <person name="Nagamura Y."/>
            <person name="Aoki H."/>
            <person name="Arikawa K."/>
            <person name="Arita K."/>
            <person name="Bito T."/>
            <person name="Chiden Y."/>
            <person name="Fujitsuka N."/>
            <person name="Fukunaka R."/>
            <person name="Hamada M."/>
            <person name="Harada C."/>
            <person name="Hayashi A."/>
            <person name="Hijishita S."/>
            <person name="Honda M."/>
            <person name="Hosokawa S."/>
            <person name="Ichikawa Y."/>
            <person name="Idonuma A."/>
            <person name="Iijima M."/>
            <person name="Ikeda M."/>
            <person name="Ikeno M."/>
            <person name="Ito K."/>
            <person name="Ito S."/>
            <person name="Ito T."/>
            <person name="Ito Y."/>
            <person name="Ito Y."/>
            <person name="Iwabuchi A."/>
            <person name="Kamiya K."/>
            <person name="Karasawa W."/>
            <person name="Kurita K."/>
            <person name="Katagiri S."/>
            <person name="Kikuta A."/>
            <person name="Kobayashi H."/>
            <person name="Kobayashi N."/>
            <person name="Machita K."/>
            <person name="Maehara T."/>
            <person name="Masukawa M."/>
            <person name="Mizubayashi T."/>
            <person name="Mukai Y."/>
            <person name="Nagasaki H."/>
            <person name="Nagata Y."/>
            <person name="Naito S."/>
            <person name="Nakashima M."/>
            <person name="Nakama Y."/>
            <person name="Nakamichi Y."/>
            <person name="Nakamura M."/>
            <person name="Meguro A."/>
            <person name="Negishi M."/>
            <person name="Ohta I."/>
            <person name="Ohta T."/>
            <person name="Okamoto M."/>
            <person name="Ono N."/>
            <person name="Saji S."/>
            <person name="Sakaguchi M."/>
            <person name="Sakai K."/>
            <person name="Shibata M."/>
            <person name="Shimokawa T."/>
            <person name="Song J."/>
            <person name="Takazaki Y."/>
            <person name="Terasawa K."/>
            <person name="Tsugane M."/>
            <person name="Tsuji K."/>
            <person name="Ueda S."/>
            <person name="Waki K."/>
            <person name="Yamagata H."/>
            <person name="Yamamoto M."/>
            <person name="Yamamoto S."/>
            <person name="Yamane H."/>
            <person name="Yoshiki S."/>
            <person name="Yoshihara R."/>
            <person name="Yukawa K."/>
            <person name="Zhong H."/>
            <person name="Yano M."/>
            <person name="Yuan Q."/>
            <person name="Ouyang S."/>
            <person name="Liu J."/>
            <person name="Jones K.M."/>
            <person name="Gansberger K."/>
            <person name="Moffat K."/>
            <person name="Hill J."/>
            <person name="Bera J."/>
            <person name="Fadrosh D."/>
            <person name="Jin S."/>
            <person name="Johri S."/>
            <person name="Kim M."/>
            <person name="Overton L."/>
            <person name="Reardon M."/>
            <person name="Tsitrin T."/>
            <person name="Vuong H."/>
            <person name="Weaver B."/>
            <person name="Ciecko A."/>
            <person name="Tallon L."/>
            <person name="Jackson J."/>
            <person name="Pai G."/>
            <person name="Aken S.V."/>
            <person name="Utterback T."/>
            <person name="Reidmuller S."/>
            <person name="Feldblyum T."/>
            <person name="Hsiao J."/>
            <person name="Zismann V."/>
            <person name="Iobst S."/>
            <person name="de Vazeille A.R."/>
            <person name="Buell C.R."/>
            <person name="Ying K."/>
            <person name="Li Y."/>
            <person name="Lu T."/>
            <person name="Huang Y."/>
            <person name="Zhao Q."/>
            <person name="Feng Q."/>
            <person name="Zhang L."/>
            <person name="Zhu J."/>
            <person name="Weng Q."/>
            <person name="Mu J."/>
            <person name="Lu Y."/>
            <person name="Fan D."/>
            <person name="Liu Y."/>
            <person name="Guan J."/>
            <person name="Zhang Y."/>
            <person name="Yu S."/>
            <person name="Liu X."/>
            <person name="Zhang Y."/>
            <person name="Hong G."/>
            <person name="Han B."/>
            <person name="Choisne N."/>
            <person name="Demange N."/>
            <person name="Orjeda G."/>
            <person name="Samain S."/>
            <person name="Cattolico L."/>
            <person name="Pelletier E."/>
            <person name="Couloux A."/>
            <person name="Segurens B."/>
            <person name="Wincker P."/>
            <person name="D'Hont A."/>
            <person name="Scarpelli C."/>
            <person name="Weissenbach J."/>
            <person name="Salanoubat M."/>
            <person name="Quetier F."/>
            <person name="Yu Y."/>
            <person name="Kim H.R."/>
            <person name="Rambo T."/>
            <person name="Currie J."/>
            <person name="Collura K."/>
            <person name="Luo M."/>
            <person name="Yang T."/>
            <person name="Ammiraju J.S.S."/>
            <person name="Engler F."/>
            <person name="Soderlund C."/>
            <person name="Wing R.A."/>
            <person name="Palmer L.E."/>
            <person name="de la Bastide M."/>
            <person name="Spiegel L."/>
            <person name="Nascimento L."/>
            <person name="Zutavern T."/>
            <person name="O'Shaughnessy A."/>
            <person name="Dike S."/>
            <person name="Dedhia N."/>
            <person name="Preston R."/>
            <person name="Balija V."/>
            <person name="McCombie W.R."/>
            <person name="Chow T."/>
            <person name="Chen H."/>
            <person name="Chung M."/>
            <person name="Chen C."/>
            <person name="Shaw J."/>
            <person name="Wu H."/>
            <person name="Hsiao K."/>
            <person name="Chao Y."/>
            <person name="Chu M."/>
            <person name="Cheng C."/>
            <person name="Hour A."/>
            <person name="Lee P."/>
            <person name="Lin S."/>
            <person name="Lin Y."/>
            <person name="Liou J."/>
            <person name="Liu S."/>
            <person name="Hsing Y."/>
            <person name="Raghuvanshi S."/>
            <person name="Mohanty A."/>
            <person name="Bharti A.K."/>
            <person name="Gaur A."/>
            <person name="Gupta V."/>
            <person name="Kumar D."/>
            <person name="Ravi V."/>
            <person name="Vij S."/>
            <person name="Kapur A."/>
            <person name="Khurana P."/>
            <person name="Khurana P."/>
            <person name="Khurana J.P."/>
            <person name="Tyagi A.K."/>
            <person name="Gaikwad K."/>
            <person name="Singh A."/>
            <person name="Dalal V."/>
            <person name="Srivastava S."/>
            <person name="Dixit A."/>
            <person name="Pal A.K."/>
            <person name="Ghazi I.A."/>
            <person name="Yadav M."/>
            <person name="Pandit A."/>
            <person name="Bhargava A."/>
            <person name="Sureshbabu K."/>
            <person name="Batra K."/>
            <person name="Sharma T.R."/>
            <person name="Mohapatra T."/>
            <person name="Singh N.K."/>
            <person name="Messing J."/>
            <person name="Nelson A.B."/>
            <person name="Fuks G."/>
            <person name="Kavchok S."/>
            <person name="Keizer G."/>
            <person name="Linton E."/>
            <person name="Llaca V."/>
            <person name="Song R."/>
            <person name="Tanyolac B."/>
            <person name="Young S."/>
            <person name="Ho-Il K."/>
            <person name="Hahn J.H."/>
            <person name="Sangsakoo G."/>
            <person name="Vanavichit A."/>
            <person name="de Mattos Luiz.A.T."/>
            <person name="Zimmer P.D."/>
            <person name="Malone G."/>
            <person name="Dellagostin O."/>
            <person name="de Oliveira A.C."/>
            <person name="Bevan M."/>
            <person name="Bancroft I."/>
            <person name="Minx P."/>
            <person name="Cordum H."/>
            <person name="Wilson R."/>
            <person name="Cheng Z."/>
            <person name="Jin W."/>
            <person name="Jiang J."/>
            <person name="Leong S.A."/>
            <person name="Iwama H."/>
            <person name="Gojobori T."/>
            <person name="Itoh T."/>
            <person name="Niimura Y."/>
            <person name="Fujii Y."/>
            <person name="Habara T."/>
            <person name="Sakai H."/>
            <person name="Sato Y."/>
            <person name="Wilson G."/>
            <person name="Kumar K."/>
            <person name="McCouch S."/>
            <person name="Juretic N."/>
            <person name="Hoen D."/>
            <person name="Wright S."/>
            <person name="Bruskiewich R."/>
            <person name="Bureau T."/>
            <person name="Miyao A."/>
            <person name="Hirochika H."/>
            <person name="Nishikawa T."/>
            <person name="Kadowaki K."/>
            <person name="Sugiura M."/>
            <person name="Burr B."/>
            <person name="Sasaki T."/>
        </authorList>
    </citation>
    <scope>NUCLEOTIDE SEQUENCE [LARGE SCALE GENOMIC DNA]</scope>
    <source>
        <strain evidence="2">cv. Nipponbare</strain>
    </source>
</reference>
<dbReference type="EMBL" id="AP005727">
    <property type="protein sequence ID" value="BAD23506.1"/>
    <property type="molecule type" value="Genomic_DNA"/>
</dbReference>
<evidence type="ECO:0000313" key="1">
    <source>
        <dbReference type="EMBL" id="BAD23506.1"/>
    </source>
</evidence>
<protein>
    <submittedName>
        <fullName evidence="1">Uncharacterized protein</fullName>
    </submittedName>
</protein>
<gene>
    <name evidence="1" type="primary">OSJNBa0038I09.8</name>
</gene>
<reference evidence="2" key="2">
    <citation type="journal article" date="2008" name="Nucleic Acids Res.">
        <title>The rice annotation project database (RAP-DB): 2008 update.</title>
        <authorList>
            <consortium name="The rice annotation project (RAP)"/>
        </authorList>
    </citation>
    <scope>GENOME REANNOTATION</scope>
    <source>
        <strain evidence="2">cv. Nipponbare</strain>
    </source>
</reference>